<reference evidence="2 3" key="1">
    <citation type="submission" date="2016-07" db="EMBL/GenBank/DDBJ databases">
        <title>Characterization of isolates of Eisenbergiella tayi derived from blood cultures, using whole genome sequencing.</title>
        <authorList>
            <person name="Burdz T."/>
            <person name="Wiebe D."/>
            <person name="Huynh C."/>
            <person name="Bernard K."/>
        </authorList>
    </citation>
    <scope>NUCLEOTIDE SEQUENCE [LARGE SCALE GENOMIC DNA]</scope>
    <source>
        <strain evidence="2 3">NML 110608</strain>
    </source>
</reference>
<dbReference type="InterPro" id="IPR014966">
    <property type="entry name" value="FRG-dom"/>
</dbReference>
<proteinExistence type="predicted"/>
<dbReference type="PATRIC" id="fig|1432052.4.peg.6253"/>
<dbReference type="SMART" id="SM00901">
    <property type="entry name" value="FRG"/>
    <property type="match status" value="1"/>
</dbReference>
<dbReference type="AlphaFoldDB" id="A0A1E3A145"/>
<accession>A0A1E3A145</accession>
<protein>
    <submittedName>
        <fullName evidence="2">FRG domain protein</fullName>
    </submittedName>
</protein>
<dbReference type="RefSeq" id="WP_069154987.1">
    <property type="nucleotide sequence ID" value="NZ_DAWDRA010000142.1"/>
</dbReference>
<comment type="caution">
    <text evidence="2">The sequence shown here is derived from an EMBL/GenBank/DDBJ whole genome shotgun (WGS) entry which is preliminary data.</text>
</comment>
<dbReference type="Proteomes" id="UP000094067">
    <property type="component" value="Unassembled WGS sequence"/>
</dbReference>
<evidence type="ECO:0000313" key="2">
    <source>
        <dbReference type="EMBL" id="ODM02468.1"/>
    </source>
</evidence>
<name>A0A1E3A145_9FIRM</name>
<dbReference type="EMBL" id="MCGH01000004">
    <property type="protein sequence ID" value="ODM02468.1"/>
    <property type="molecule type" value="Genomic_DNA"/>
</dbReference>
<gene>
    <name evidence="2" type="ORF">BEI61_05630</name>
</gene>
<evidence type="ECO:0000313" key="3">
    <source>
        <dbReference type="Proteomes" id="UP000094067"/>
    </source>
</evidence>
<evidence type="ECO:0000259" key="1">
    <source>
        <dbReference type="SMART" id="SM00901"/>
    </source>
</evidence>
<feature type="domain" description="FRG" evidence="1">
    <location>
        <begin position="196"/>
        <end position="289"/>
    </location>
</feature>
<sequence length="460" mass="52607">MEKYKEALHSDARQLTIYARTSPYLSRAFYHIFGKKLLEEGCVDCSYVLKALGKGSYYSRLNSQGSNLYKLYAKSCMTSENIEITLEYLEAIAGNQDRNLSPLEEEALVYWIFLPYTSTNTPKREKKKEYLIAILNCFAPEWKEKYNDINEESAPKQMDLHEKNNIIYDAERCELELIDSVSGYVKDISFMKQQDTGRVLYFRGHSRLSYALLPSIKRSPGWQENENRMYQELIIRCASDFAQCQSHLDYLVEMQHYGLPTRLLDITENPLVALYFACCSSPEDVGEVIVLQTQIAAMKYAKSDTAAILAALPVFDASFRTKLYESCINGIPEEEDPEYISLAAKLAGEVKSKNPGFEPRIKKKDLLSHVFIMPLRNNRRIIKQDGSFILCGLGDGNGEGNSLRGLRYRNESGKKLIFIVVNKENLLHELDQFSVNKASLFPEIDDVAEYIKLKYNGSDK</sequence>
<organism evidence="2 3">
    <name type="scientific">Eisenbergiella tayi</name>
    <dbReference type="NCBI Taxonomy" id="1432052"/>
    <lineage>
        <taxon>Bacteria</taxon>
        <taxon>Bacillati</taxon>
        <taxon>Bacillota</taxon>
        <taxon>Clostridia</taxon>
        <taxon>Lachnospirales</taxon>
        <taxon>Lachnospiraceae</taxon>
        <taxon>Eisenbergiella</taxon>
    </lineage>
</organism>
<dbReference type="Pfam" id="PF08867">
    <property type="entry name" value="FRG"/>
    <property type="match status" value="1"/>
</dbReference>